<reference evidence="5 6" key="1">
    <citation type="submission" date="2024-06" db="EMBL/GenBank/DDBJ databases">
        <title>Sorghum-associated microbial communities from plants grown in Nebraska, USA.</title>
        <authorList>
            <person name="Schachtman D."/>
        </authorList>
    </citation>
    <scope>NUCLEOTIDE SEQUENCE [LARGE SCALE GENOMIC DNA]</scope>
    <source>
        <strain evidence="5 6">2857</strain>
    </source>
</reference>
<comment type="catalytic activity">
    <reaction evidence="3">
        <text>[thioredoxin]-dithiol + NADP(+) = [thioredoxin]-disulfide + NADPH + H(+)</text>
        <dbReference type="Rhea" id="RHEA:20345"/>
        <dbReference type="Rhea" id="RHEA-COMP:10698"/>
        <dbReference type="Rhea" id="RHEA-COMP:10700"/>
        <dbReference type="ChEBI" id="CHEBI:15378"/>
        <dbReference type="ChEBI" id="CHEBI:29950"/>
        <dbReference type="ChEBI" id="CHEBI:50058"/>
        <dbReference type="ChEBI" id="CHEBI:57783"/>
        <dbReference type="ChEBI" id="CHEBI:58349"/>
        <dbReference type="EC" id="1.8.1.9"/>
    </reaction>
</comment>
<proteinExistence type="predicted"/>
<name>A0ABV2QJF1_9MICO</name>
<keyword evidence="6" id="KW-1185">Reference proteome</keyword>
<evidence type="ECO:0000256" key="2">
    <source>
        <dbReference type="ARBA" id="ARBA00023002"/>
    </source>
</evidence>
<evidence type="ECO:0000259" key="4">
    <source>
        <dbReference type="Pfam" id="PF07992"/>
    </source>
</evidence>
<evidence type="ECO:0000313" key="6">
    <source>
        <dbReference type="Proteomes" id="UP001549257"/>
    </source>
</evidence>
<dbReference type="EMBL" id="JBEPSJ010000001">
    <property type="protein sequence ID" value="MET4581077.1"/>
    <property type="molecule type" value="Genomic_DNA"/>
</dbReference>
<organism evidence="5 6">
    <name type="scientific">Conyzicola nivalis</name>
    <dbReference type="NCBI Taxonomy" id="1477021"/>
    <lineage>
        <taxon>Bacteria</taxon>
        <taxon>Bacillati</taxon>
        <taxon>Actinomycetota</taxon>
        <taxon>Actinomycetes</taxon>
        <taxon>Micrococcales</taxon>
        <taxon>Microbacteriaceae</taxon>
        <taxon>Conyzicola</taxon>
    </lineage>
</organism>
<feature type="domain" description="FAD/NAD(P)-binding" evidence="4">
    <location>
        <begin position="179"/>
        <end position="488"/>
    </location>
</feature>
<keyword evidence="2" id="KW-0560">Oxidoreductase</keyword>
<dbReference type="Proteomes" id="UP001549257">
    <property type="component" value="Unassembled WGS sequence"/>
</dbReference>
<gene>
    <name evidence="5" type="ORF">ABIE21_000567</name>
</gene>
<protein>
    <submittedName>
        <fullName evidence="5">Thioredoxin reductase</fullName>
    </submittedName>
</protein>
<dbReference type="InterPro" id="IPR036188">
    <property type="entry name" value="FAD/NAD-bd_sf"/>
</dbReference>
<evidence type="ECO:0000313" key="5">
    <source>
        <dbReference type="EMBL" id="MET4581077.1"/>
    </source>
</evidence>
<sequence length="504" mass="52935">MSESVSAEPSVATRPVVVLAVDDAESRRAMAAALERRFAADYRVVAGPGPSATAALRASAATGEPVALFLSDDPTAEPFAETRRLHPDARRALIIEWGSWADEATTTSVVQLLATNHIDYYVIRPRLSPDEYFNRAITEFLLEWQRATREHFDITSLRGDPRRAEAHGLSTALPTTTVDLAIVGAGPGGLAAAVSAASEGLQTAVIEREAVGGQAGSSSLIRNYLGFSRGVSGAELADRAYQQAWVFGARFAHAREVVGMTTFDEGFVLEVAPGELLTTRSVLLASGVSYRRLSLPALDPYLGTSVFYGAAAGEAKAQTGRVVCVVGGGNSAGQAALHLARYAASVSIVVRGATLAESMSQYLVEELAAAGVVIVTEAKVVGGSGSAGALESIVLRDRVTGVESTVRCDALFITIGAAPHTGWLAPEVLRDQWGYVLTGQDIIAEAGRRAWPHDRLPSPLESSLPGFFVVGDVRRGSVKRVASAVGEGSVVVSAVHAFLAQNAR</sequence>
<keyword evidence="1" id="KW-0285">Flavoprotein</keyword>
<dbReference type="SUPFAM" id="SSF51905">
    <property type="entry name" value="FAD/NAD(P)-binding domain"/>
    <property type="match status" value="1"/>
</dbReference>
<evidence type="ECO:0000256" key="3">
    <source>
        <dbReference type="ARBA" id="ARBA00048132"/>
    </source>
</evidence>
<dbReference type="InterPro" id="IPR050097">
    <property type="entry name" value="Ferredoxin-NADP_redctase_2"/>
</dbReference>
<dbReference type="InterPro" id="IPR023753">
    <property type="entry name" value="FAD/NAD-binding_dom"/>
</dbReference>
<comment type="caution">
    <text evidence="5">The sequence shown here is derived from an EMBL/GenBank/DDBJ whole genome shotgun (WGS) entry which is preliminary data.</text>
</comment>
<dbReference type="Gene3D" id="3.50.50.60">
    <property type="entry name" value="FAD/NAD(P)-binding domain"/>
    <property type="match status" value="2"/>
</dbReference>
<dbReference type="Pfam" id="PF07992">
    <property type="entry name" value="Pyr_redox_2"/>
    <property type="match status" value="1"/>
</dbReference>
<dbReference type="RefSeq" id="WP_354023268.1">
    <property type="nucleotide sequence ID" value="NZ_JBEPSJ010000001.1"/>
</dbReference>
<evidence type="ECO:0000256" key="1">
    <source>
        <dbReference type="ARBA" id="ARBA00022630"/>
    </source>
</evidence>
<dbReference type="PRINTS" id="PR00469">
    <property type="entry name" value="PNDRDTASEII"/>
</dbReference>
<dbReference type="PRINTS" id="PR00368">
    <property type="entry name" value="FADPNR"/>
</dbReference>
<accession>A0ABV2QJF1</accession>
<dbReference type="PANTHER" id="PTHR48105">
    <property type="entry name" value="THIOREDOXIN REDUCTASE 1-RELATED-RELATED"/>
    <property type="match status" value="1"/>
</dbReference>